<evidence type="ECO:0000313" key="3">
    <source>
        <dbReference type="Proteomes" id="UP000280834"/>
    </source>
</evidence>
<reference evidence="2 3" key="2">
    <citation type="submission" date="2018-11" db="EMBL/GenBank/DDBJ databases">
        <authorList>
            <consortium name="Pathogen Informatics"/>
        </authorList>
    </citation>
    <scope>NUCLEOTIDE SEQUENCE [LARGE SCALE GENOMIC DNA]</scope>
</reference>
<evidence type="ECO:0000259" key="1">
    <source>
        <dbReference type="Pfam" id="PF13661"/>
    </source>
</evidence>
<dbReference type="InterPro" id="IPR039558">
    <property type="entry name" value="TPA1/OFD1_N"/>
</dbReference>
<accession>A0A0R3RCW2</accession>
<organism evidence="4">
    <name type="scientific">Brugia timori</name>
    <dbReference type="NCBI Taxonomy" id="42155"/>
    <lineage>
        <taxon>Eukaryota</taxon>
        <taxon>Metazoa</taxon>
        <taxon>Ecdysozoa</taxon>
        <taxon>Nematoda</taxon>
        <taxon>Chromadorea</taxon>
        <taxon>Rhabditida</taxon>
        <taxon>Spirurina</taxon>
        <taxon>Spiruromorpha</taxon>
        <taxon>Filarioidea</taxon>
        <taxon>Onchocercidae</taxon>
        <taxon>Brugia</taxon>
    </lineage>
</organism>
<reference evidence="4" key="1">
    <citation type="submission" date="2017-02" db="UniProtKB">
        <authorList>
            <consortium name="WormBaseParasite"/>
        </authorList>
    </citation>
    <scope>IDENTIFICATION</scope>
</reference>
<dbReference type="Pfam" id="PF13661">
    <property type="entry name" value="2OG-FeII_Oxy_4"/>
    <property type="match status" value="1"/>
</dbReference>
<dbReference type="AlphaFoldDB" id="A0A0R3RCW2"/>
<protein>
    <submittedName>
        <fullName evidence="4">2OG-FeII_Oxy_4 domain-containing protein</fullName>
    </submittedName>
</protein>
<proteinExistence type="predicted"/>
<dbReference type="Proteomes" id="UP000280834">
    <property type="component" value="Unassembled WGS sequence"/>
</dbReference>
<evidence type="ECO:0000313" key="4">
    <source>
        <dbReference type="WBParaSite" id="BTMF_0001788501-mRNA-1"/>
    </source>
</evidence>
<dbReference type="Gene3D" id="2.60.120.620">
    <property type="entry name" value="q2cbj1_9rhob like domain"/>
    <property type="match status" value="1"/>
</dbReference>
<evidence type="ECO:0000313" key="2">
    <source>
        <dbReference type="EMBL" id="VDO56129.1"/>
    </source>
</evidence>
<name>A0A0R3RCW2_9BILA</name>
<dbReference type="STRING" id="42155.A0A0R3RCW2"/>
<sequence>MLVMFEVSQRSWHMVTEVLSHKGRLSLHGWFHHTACNVSDKVK</sequence>
<feature type="domain" description="Prolyl 3,4-dihydroxylase TPA1/OFD1 N-terminal" evidence="1">
    <location>
        <begin position="2"/>
        <end position="32"/>
    </location>
</feature>
<dbReference type="WBParaSite" id="BTMF_0001788501-mRNA-1">
    <property type="protein sequence ID" value="BTMF_0001788501-mRNA-1"/>
    <property type="gene ID" value="BTMF_0001788501"/>
</dbReference>
<dbReference type="EMBL" id="UZAG01023238">
    <property type="protein sequence ID" value="VDO56129.1"/>
    <property type="molecule type" value="Genomic_DNA"/>
</dbReference>
<keyword evidence="3" id="KW-1185">Reference proteome</keyword>
<gene>
    <name evidence="2" type="ORF">BTMF_LOCUS15848</name>
</gene>